<dbReference type="EC" id="4.1.1.97" evidence="3"/>
<dbReference type="PANTHER" id="PTHR43466">
    <property type="entry name" value="2-OXO-4-HYDROXY-4-CARBOXY-5-UREIDOIMIDAZOLINE DECARBOXYLASE-RELATED"/>
    <property type="match status" value="1"/>
</dbReference>
<feature type="compositionally biased region" description="Basic and acidic residues" evidence="7">
    <location>
        <begin position="72"/>
        <end position="81"/>
    </location>
</feature>
<comment type="pathway">
    <text evidence="2">Purine metabolism; urate degradation; (S)-allantoin from urate: step 3/3.</text>
</comment>
<gene>
    <name evidence="9" type="ORF">A3F84_19970</name>
</gene>
<keyword evidence="6" id="KW-0456">Lyase</keyword>
<dbReference type="GO" id="GO:0051997">
    <property type="term" value="F:2-oxo-4-hydroxy-4-carboxy-5-ureidoimidazoline decarboxylase activity"/>
    <property type="evidence" value="ECO:0007669"/>
    <property type="project" value="UniProtKB-EC"/>
</dbReference>
<keyword evidence="4" id="KW-0659">Purine metabolism</keyword>
<dbReference type="GO" id="GO:0006144">
    <property type="term" value="P:purine nucleobase metabolic process"/>
    <property type="evidence" value="ECO:0007669"/>
    <property type="project" value="UniProtKB-KW"/>
</dbReference>
<dbReference type="InterPro" id="IPR036778">
    <property type="entry name" value="OHCU_decarboxylase_sf"/>
</dbReference>
<evidence type="ECO:0000256" key="7">
    <source>
        <dbReference type="SAM" id="MobiDB-lite"/>
    </source>
</evidence>
<dbReference type="InterPro" id="IPR018020">
    <property type="entry name" value="OHCU_decarboxylase"/>
</dbReference>
<name>A0A1F6D2E9_HANXR</name>
<evidence type="ECO:0000256" key="2">
    <source>
        <dbReference type="ARBA" id="ARBA00004754"/>
    </source>
</evidence>
<feature type="compositionally biased region" description="Low complexity" evidence="7">
    <location>
        <begin position="61"/>
        <end position="71"/>
    </location>
</feature>
<dbReference type="Pfam" id="PF09349">
    <property type="entry name" value="OHCU_decarbox"/>
    <property type="match status" value="1"/>
</dbReference>
<evidence type="ECO:0000256" key="1">
    <source>
        <dbReference type="ARBA" id="ARBA00001163"/>
    </source>
</evidence>
<dbReference type="NCBIfam" id="TIGR03180">
    <property type="entry name" value="UraD_2"/>
    <property type="match status" value="1"/>
</dbReference>
<evidence type="ECO:0000313" key="9">
    <source>
        <dbReference type="EMBL" id="OGG55537.1"/>
    </source>
</evidence>
<organism evidence="9 10">
    <name type="scientific">Handelsmanbacteria sp. (strain RIFCSPLOWO2_12_FULL_64_10)</name>
    <dbReference type="NCBI Taxonomy" id="1817868"/>
    <lineage>
        <taxon>Bacteria</taxon>
        <taxon>Candidatus Handelsmaniibacteriota</taxon>
    </lineage>
</organism>
<dbReference type="Proteomes" id="UP000178606">
    <property type="component" value="Unassembled WGS sequence"/>
</dbReference>
<dbReference type="SUPFAM" id="SSF158694">
    <property type="entry name" value="UraD-Like"/>
    <property type="match status" value="1"/>
</dbReference>
<evidence type="ECO:0000256" key="4">
    <source>
        <dbReference type="ARBA" id="ARBA00022631"/>
    </source>
</evidence>
<keyword evidence="5" id="KW-0210">Decarboxylase</keyword>
<evidence type="ECO:0000256" key="5">
    <source>
        <dbReference type="ARBA" id="ARBA00022793"/>
    </source>
</evidence>
<accession>A0A1F6D2E9</accession>
<dbReference type="NCBIfam" id="NF010372">
    <property type="entry name" value="PRK13798.1"/>
    <property type="match status" value="1"/>
</dbReference>
<dbReference type="PANTHER" id="PTHR43466:SF1">
    <property type="entry name" value="2-OXO-4-HYDROXY-4-CARBOXY-5-UREIDOIMIDAZOLINE DECARBOXYLASE-RELATED"/>
    <property type="match status" value="1"/>
</dbReference>
<feature type="region of interest" description="Disordered" evidence="7">
    <location>
        <begin position="60"/>
        <end position="81"/>
    </location>
</feature>
<evidence type="ECO:0000259" key="8">
    <source>
        <dbReference type="Pfam" id="PF09349"/>
    </source>
</evidence>
<comment type="catalytic activity">
    <reaction evidence="1">
        <text>5-hydroxy-2-oxo-4-ureido-2,5-dihydro-1H-imidazole-5-carboxylate + H(+) = (S)-allantoin + CO2</text>
        <dbReference type="Rhea" id="RHEA:26301"/>
        <dbReference type="ChEBI" id="CHEBI:15378"/>
        <dbReference type="ChEBI" id="CHEBI:15678"/>
        <dbReference type="ChEBI" id="CHEBI:16526"/>
        <dbReference type="ChEBI" id="CHEBI:58639"/>
        <dbReference type="EC" id="4.1.1.97"/>
    </reaction>
</comment>
<dbReference type="AlphaFoldDB" id="A0A1F6D2E9"/>
<evidence type="ECO:0000313" key="10">
    <source>
        <dbReference type="Proteomes" id="UP000178606"/>
    </source>
</evidence>
<dbReference type="EMBL" id="MFKF01000073">
    <property type="protein sequence ID" value="OGG55537.1"/>
    <property type="molecule type" value="Genomic_DNA"/>
</dbReference>
<sequence length="147" mass="16197">MKFDEAALLGCCASRAWATAMAKRTFATREALLAAAEEAWFSLGPSDRLEAFAGHPKIGDRAAAGSASEEQSGAREASEETRRVLEAANRRYERKFGFIFIVCATGKSAEEMLDILKSRLENGPDVEMENAAVEQNKITRIRLERIL</sequence>
<dbReference type="InterPro" id="IPR017595">
    <property type="entry name" value="OHCU_decarboxylase-2"/>
</dbReference>
<feature type="domain" description="Oxo-4-hydroxy-4-carboxy-5-ureidoimidazoline decarboxylase" evidence="8">
    <location>
        <begin position="6"/>
        <end position="144"/>
    </location>
</feature>
<comment type="caution">
    <text evidence="9">The sequence shown here is derived from an EMBL/GenBank/DDBJ whole genome shotgun (WGS) entry which is preliminary data.</text>
</comment>
<evidence type="ECO:0000256" key="6">
    <source>
        <dbReference type="ARBA" id="ARBA00023239"/>
    </source>
</evidence>
<proteinExistence type="predicted"/>
<protein>
    <recommendedName>
        <fullName evidence="3">2-oxo-4-hydroxy-4-carboxy-5-ureidoimidazoline decarboxylase</fullName>
        <ecNumber evidence="3">4.1.1.97</ecNumber>
    </recommendedName>
</protein>
<evidence type="ECO:0000256" key="3">
    <source>
        <dbReference type="ARBA" id="ARBA00012257"/>
    </source>
</evidence>
<reference evidence="9 10" key="1">
    <citation type="journal article" date="2016" name="Nat. Commun.">
        <title>Thousands of microbial genomes shed light on interconnected biogeochemical processes in an aquifer system.</title>
        <authorList>
            <person name="Anantharaman K."/>
            <person name="Brown C.T."/>
            <person name="Hug L.A."/>
            <person name="Sharon I."/>
            <person name="Castelle C.J."/>
            <person name="Probst A.J."/>
            <person name="Thomas B.C."/>
            <person name="Singh A."/>
            <person name="Wilkins M.J."/>
            <person name="Karaoz U."/>
            <person name="Brodie E.L."/>
            <person name="Williams K.H."/>
            <person name="Hubbard S.S."/>
            <person name="Banfield J.F."/>
        </authorList>
    </citation>
    <scope>NUCLEOTIDE SEQUENCE [LARGE SCALE GENOMIC DNA]</scope>
    <source>
        <strain evidence="10">RIFCSPLOWO2_12_FULL_64_10</strain>
    </source>
</reference>
<dbReference type="Gene3D" id="1.10.3330.10">
    <property type="entry name" value="Oxo-4-hydroxy-4-carboxy-5-ureidoimidazoline decarboxylase"/>
    <property type="match status" value="1"/>
</dbReference>
<dbReference type="GO" id="GO:0019628">
    <property type="term" value="P:urate catabolic process"/>
    <property type="evidence" value="ECO:0007669"/>
    <property type="project" value="TreeGrafter"/>
</dbReference>